<dbReference type="PANTHER" id="PTHR10037:SF62">
    <property type="entry name" value="SODIUM CHANNEL PROTEIN 60E"/>
    <property type="match status" value="1"/>
</dbReference>
<dbReference type="SUPFAM" id="SSF47473">
    <property type="entry name" value="EF-hand"/>
    <property type="match status" value="1"/>
</dbReference>
<reference evidence="9" key="1">
    <citation type="submission" date="2021-05" db="EMBL/GenBank/DDBJ databases">
        <title>The genome of the haptophyte Pavlova lutheri (Diacronema luteri, Pavlovales) - a model for lipid biosynthesis in eukaryotic algae.</title>
        <authorList>
            <person name="Hulatt C.J."/>
            <person name="Posewitz M.C."/>
        </authorList>
    </citation>
    <scope>NUCLEOTIDE SEQUENCE</scope>
    <source>
        <strain evidence="9">NIVA-4/92</strain>
    </source>
</reference>
<feature type="transmembrane region" description="Helical" evidence="7">
    <location>
        <begin position="117"/>
        <end position="137"/>
    </location>
</feature>
<protein>
    <recommendedName>
        <fullName evidence="8">EF-hand domain-containing protein</fullName>
    </recommendedName>
</protein>
<keyword evidence="4 7" id="KW-1133">Transmembrane helix</keyword>
<dbReference type="EMBL" id="JAGTXO010000002">
    <property type="protein sequence ID" value="KAG8469525.1"/>
    <property type="molecule type" value="Genomic_DNA"/>
</dbReference>
<dbReference type="InterPro" id="IPR018247">
    <property type="entry name" value="EF_Hand_1_Ca_BS"/>
</dbReference>
<dbReference type="OrthoDB" id="416585at2759"/>
<dbReference type="InterPro" id="IPR005821">
    <property type="entry name" value="Ion_trans_dom"/>
</dbReference>
<feature type="compositionally biased region" description="Low complexity" evidence="6">
    <location>
        <begin position="1270"/>
        <end position="1282"/>
    </location>
</feature>
<feature type="region of interest" description="Disordered" evidence="6">
    <location>
        <begin position="2489"/>
        <end position="2520"/>
    </location>
</feature>
<dbReference type="Gene3D" id="1.10.287.70">
    <property type="match status" value="4"/>
</dbReference>
<dbReference type="InterPro" id="IPR027359">
    <property type="entry name" value="Volt_channel_dom_sf"/>
</dbReference>
<feature type="domain" description="EF-hand" evidence="8">
    <location>
        <begin position="1516"/>
        <end position="1551"/>
    </location>
</feature>
<feature type="region of interest" description="Disordered" evidence="6">
    <location>
        <begin position="1469"/>
        <end position="1496"/>
    </location>
</feature>
<feature type="transmembrane region" description="Helical" evidence="7">
    <location>
        <begin position="676"/>
        <end position="703"/>
    </location>
</feature>
<dbReference type="GO" id="GO:0005248">
    <property type="term" value="F:voltage-gated sodium channel activity"/>
    <property type="evidence" value="ECO:0007669"/>
    <property type="project" value="TreeGrafter"/>
</dbReference>
<evidence type="ECO:0000313" key="9">
    <source>
        <dbReference type="EMBL" id="KAG8469525.1"/>
    </source>
</evidence>
<feature type="transmembrane region" description="Helical" evidence="7">
    <location>
        <begin position="203"/>
        <end position="236"/>
    </location>
</feature>
<feature type="transmembrane region" description="Helical" evidence="7">
    <location>
        <begin position="2305"/>
        <end position="2328"/>
    </location>
</feature>
<proteinExistence type="predicted"/>
<feature type="transmembrane region" description="Helical" evidence="7">
    <location>
        <begin position="601"/>
        <end position="627"/>
    </location>
</feature>
<dbReference type="InterPro" id="IPR002048">
    <property type="entry name" value="EF_hand_dom"/>
</dbReference>
<evidence type="ECO:0000256" key="4">
    <source>
        <dbReference type="ARBA" id="ARBA00022989"/>
    </source>
</evidence>
<feature type="compositionally biased region" description="Low complexity" evidence="6">
    <location>
        <begin position="1120"/>
        <end position="1149"/>
    </location>
</feature>
<feature type="compositionally biased region" description="Low complexity" evidence="6">
    <location>
        <begin position="1077"/>
        <end position="1104"/>
    </location>
</feature>
<dbReference type="SMART" id="SM00054">
    <property type="entry name" value="EFh"/>
    <property type="match status" value="2"/>
</dbReference>
<evidence type="ECO:0000256" key="6">
    <source>
        <dbReference type="SAM" id="MobiDB-lite"/>
    </source>
</evidence>
<comment type="subcellular location">
    <subcellularLocation>
        <location evidence="1">Membrane</location>
        <topology evidence="1">Multi-pass membrane protein</topology>
    </subcellularLocation>
</comment>
<feature type="region of interest" description="Disordered" evidence="6">
    <location>
        <begin position="1026"/>
        <end position="1047"/>
    </location>
</feature>
<dbReference type="InterPro" id="IPR043203">
    <property type="entry name" value="VGCC_Ca_Na"/>
</dbReference>
<evidence type="ECO:0000256" key="3">
    <source>
        <dbReference type="ARBA" id="ARBA00022837"/>
    </source>
</evidence>
<keyword evidence="5 7" id="KW-0472">Membrane</keyword>
<dbReference type="Gene3D" id="1.10.238.10">
    <property type="entry name" value="EF-hand"/>
    <property type="match status" value="2"/>
</dbReference>
<organism evidence="9 10">
    <name type="scientific">Diacronema lutheri</name>
    <name type="common">Unicellular marine alga</name>
    <name type="synonym">Monochrysis lutheri</name>
    <dbReference type="NCBI Taxonomy" id="2081491"/>
    <lineage>
        <taxon>Eukaryota</taxon>
        <taxon>Haptista</taxon>
        <taxon>Haptophyta</taxon>
        <taxon>Pavlovophyceae</taxon>
        <taxon>Pavlovales</taxon>
        <taxon>Pavlovaceae</taxon>
        <taxon>Diacronema</taxon>
    </lineage>
</organism>
<dbReference type="CDD" id="cd00051">
    <property type="entry name" value="EFh"/>
    <property type="match status" value="1"/>
</dbReference>
<evidence type="ECO:0000256" key="7">
    <source>
        <dbReference type="SAM" id="Phobius"/>
    </source>
</evidence>
<feature type="region of interest" description="Disordered" evidence="6">
    <location>
        <begin position="755"/>
        <end position="892"/>
    </location>
</feature>
<feature type="transmembrane region" description="Helical" evidence="7">
    <location>
        <begin position="513"/>
        <end position="535"/>
    </location>
</feature>
<feature type="region of interest" description="Disordered" evidence="6">
    <location>
        <begin position="978"/>
        <end position="1011"/>
    </location>
</feature>
<feature type="compositionally biased region" description="Polar residues" evidence="6">
    <location>
        <begin position="1236"/>
        <end position="1248"/>
    </location>
</feature>
<dbReference type="SUPFAM" id="SSF81324">
    <property type="entry name" value="Voltage-gated potassium channels"/>
    <property type="match status" value="4"/>
</dbReference>
<dbReference type="Pfam" id="PF00520">
    <property type="entry name" value="Ion_trans"/>
    <property type="match status" value="4"/>
</dbReference>
<feature type="region of interest" description="Disordered" evidence="6">
    <location>
        <begin position="1"/>
        <end position="38"/>
    </location>
</feature>
<dbReference type="PROSITE" id="PS50222">
    <property type="entry name" value="EF_HAND_2"/>
    <property type="match status" value="2"/>
</dbReference>
<keyword evidence="3" id="KW-0106">Calcium</keyword>
<accession>A0A8J5Y1B7</accession>
<evidence type="ECO:0000259" key="8">
    <source>
        <dbReference type="PROSITE" id="PS50222"/>
    </source>
</evidence>
<evidence type="ECO:0000256" key="1">
    <source>
        <dbReference type="ARBA" id="ARBA00004141"/>
    </source>
</evidence>
<feature type="compositionally biased region" description="Basic and acidic residues" evidence="6">
    <location>
        <begin position="16"/>
        <end position="34"/>
    </location>
</feature>
<feature type="transmembrane region" description="Helical" evidence="7">
    <location>
        <begin position="2264"/>
        <end position="2285"/>
    </location>
</feature>
<dbReference type="GO" id="GO:0001518">
    <property type="term" value="C:voltage-gated sodium channel complex"/>
    <property type="evidence" value="ECO:0007669"/>
    <property type="project" value="TreeGrafter"/>
</dbReference>
<gene>
    <name evidence="9" type="ORF">KFE25_005980</name>
</gene>
<evidence type="ECO:0000313" key="10">
    <source>
        <dbReference type="Proteomes" id="UP000751190"/>
    </source>
</evidence>
<dbReference type="Gene3D" id="1.20.120.350">
    <property type="entry name" value="Voltage-gated potassium channels. Chain C"/>
    <property type="match status" value="4"/>
</dbReference>
<feature type="transmembrane region" description="Helical" evidence="7">
    <location>
        <begin position="1816"/>
        <end position="1836"/>
    </location>
</feature>
<comment type="caution">
    <text evidence="9">The sequence shown here is derived from an EMBL/GenBank/DDBJ whole genome shotgun (WGS) entry which is preliminary data.</text>
</comment>
<feature type="transmembrane region" description="Helical" evidence="7">
    <location>
        <begin position="647"/>
        <end position="664"/>
    </location>
</feature>
<feature type="transmembrane region" description="Helical" evidence="7">
    <location>
        <begin position="472"/>
        <end position="493"/>
    </location>
</feature>
<feature type="transmembrane region" description="Helical" evidence="7">
    <location>
        <begin position="1978"/>
        <end position="2004"/>
    </location>
</feature>
<feature type="compositionally biased region" description="Low complexity" evidence="6">
    <location>
        <begin position="1485"/>
        <end position="1496"/>
    </location>
</feature>
<feature type="compositionally biased region" description="Basic and acidic residues" evidence="6">
    <location>
        <begin position="2489"/>
        <end position="2500"/>
    </location>
</feature>
<sequence>MNSRGIAAAAGARAQESARRRHSDDSTFRLELHDPGGGAKRTRKLLAALRSALTEAESEVDVPPEHWLRQWFWRVDRSDGWTWVVNLAIVSNTVILMIDAPYAWYAQAHPALADLSVQTAIYFTVAFTVEMVVRLAAIGPVRYARSIWSWLDVLVVALGWTEFAIAQLPPSDVGGSGNFSVLRSFRIVRAMRAMRTLPQLQHIVQCLFIAILDLGNVVLLLGMMFLVFGLVGIVLFGGTLHFQCVDDGAGLVVGDEQRCSQAQQGGFICAPGQTCTDVYDNPNGNLTSFDNMGYAFVTLFQCVTGEGWADVMHIVMDANSAASSVYFLALIIFAAWFCINLLVAVLSEAYTSVTAEADLKRQRLERLRLGGADAFAGNQLQSVLRRERISLRASALEHGAVEAPAAAPAPTAAASAPSRERVAARIGRSARALAHALTMDPRAEHAVAETQPAAGSVYEAIRAWRERLHALVSSRAFSVPIVAMILTNAVAITLDSPYRPAEQRDTLDAISQALALCFAAEMLLKLLAFGPRAYWQSGLNRIDMSLVLISAADFALSVSSQNDPYELRQIVTAVRSLRLLRVFKLLSDVSSTIRTLIRTTVLSLAACAYLLLVVLIFIAVFAILAMQQFGGAFVGQQPPPRAHFDDFIWSFVTVFQLVSAENWPDVLFDTYGAVGMAAVPFFIAVIILGNFFAINLFLGILLATFDDQESHQQAALQKVIRAFDLAAVRGRLSDVTRRAHSRLALFARRGGRARARDAAGGDGGSGDAREPGELEPGGVACSSERAAHRSDGAARAAKGTLPARPHRLIATPTSARRDRSQRSQRVADRAALDSDSARRAEPATPSVTSTTDGSYAPPSLRACRVSHLAPDSTTSSSSAARGSPDVSRAGDALRRARRITLRDDDRPFEPPPLVLNAAHTWSANARARAAAAANPPSAGAHASPVPPLAHWASPVPPLAHWADLARLTLAADEERARAPALASQRLSAPAQRPAHAPGGAPRSDRDVHTSRMAIWRDTVLVGAKRRDSGTGAGMTCSASHGASPRNAHTFDVDTWAARSARAKLHSGEDSVGSSAKPSARAPLSAIASAAGSSPPPGCRRSSSASRERGASVPASATGGRRSSLARCSRSRSRSISASPPKRARSASPAPAQAVVASAVEMLASLADGIASLFGRSSASDGRASDRAVPGARRTRGGSRSSVPPGGGKSREGESGDDAQCLAARADGAPDGALATTYATRVLTPSSTRDMLHPLAESAPAPHPPRDGRRAAAPRGSRSRSPSASPPQPRSERGFSWQRRSSTPPPSSTRLAVNPRRASVRPATRADAQLQSRERLEPPFSRPPRSSIPLPKLTPPHAGAPTDRAHWSARLHGIAPSHPPALQRSPGASSATAPLGSPSSPSRHAPPASPHLDHRRSSVPTKWPAAAGPLGSTRPRLNRRSVSMSDVTCGVTMRRNQLLVGRELEHARVWGARGEPETTLRRRGSPDGPAGSGSARSQLGYASVCASSQRHVWLNTFEQSAAEALFRRSDLDGNGHVDESEVSEMLRSMAEGPMSARQLQELFDECDEEGQGELDLPHFLRFLAIKRQREASDARARADAAPLDTVCEHEQQRMQQASSVQQLATAAGSFLGGFSWLRARRPPPPTGTSLFCLGEHSAVRARVHALVSSDLFDAAIIALIVVTSALLPIEQAAARKIPSGLEPDAYLNGATFDGSGALVSLYYFALVAVIAFAAETALRIVALSWRGYFADPWHFFDVAMVLIGLLTFHPAVVRLSAGLRALRPFLALRPFRLVPRLPGVRVVASAVVYSVPHVLVLLLLLAVVSLILGVIGVALFGGKFGRCVDQNGELITASLAQLLETTRDALGVALRQASARQLDAAGLRGDALDAAELRTDRAVCERIGTLAGALRSLGRPAPEVSWFLPLPNFDYVGEAMLALFQISTLENWPNIMYNAMDVTGFERQPVRDFQQRNLYWPALYFLLTVFICSYVLANLFVGVILQHFARFRGMHDGLLLLSAEQRAWVHTQAKMLKLRPRPLYDEPRHAVRNFCFRLVHKPAWARWRSLRALEPDGATRAAPANRRPFEAARYYGDVFERFVLACIVANTAISMTRHRGQPASFEHFLDRASYAFASVFALEAAIKLTALGKRYFRIGWNRFDFAIVVLGIGEALATSNGWLSSIPAGTLTSMRAARVVRVLRLTRGLSALRKVISTLYFSLHQLANVGLLLVLAIFAFAVIGVELLGTAPESGPYGGVSRRANFGDFPTAALTLFAAISGEYWADLMWDYRYFGQTGQLNGWSSEWAVAFWVVFMVSMGYMLLSVFVAVLLEAFEDVREQSLLPIGADAIKAFALEWSVWDRRCTHFIPVQSLGLLLSAIREPLVPAQVGRDRGKVSELVSALRVPVRGGRVHYVEVLLSLAERQYWDAAATLPDDAQLLIDRMAMQWLRLYPSLKGMQPVDGYSDEPETVQRILAEWDELRGKKLLRRARKEEARHADETRRAGAGASDAPPLDDDDGRKRVARESLVDMEEVAQDEEYAA</sequence>
<feature type="compositionally biased region" description="Low complexity" evidence="6">
    <location>
        <begin position="1"/>
        <end position="15"/>
    </location>
</feature>
<feature type="region of interest" description="Disordered" evidence="6">
    <location>
        <begin position="1175"/>
        <end position="1443"/>
    </location>
</feature>
<dbReference type="PANTHER" id="PTHR10037">
    <property type="entry name" value="VOLTAGE-GATED CATION CHANNEL CALCIUM AND SODIUM"/>
    <property type="match status" value="1"/>
</dbReference>
<feature type="transmembrane region" description="Helical" evidence="7">
    <location>
        <begin position="1720"/>
        <end position="1740"/>
    </location>
</feature>
<feature type="compositionally biased region" description="Low complexity" evidence="6">
    <location>
        <begin position="1396"/>
        <end position="1405"/>
    </location>
</feature>
<feature type="compositionally biased region" description="Basic and acidic residues" evidence="6">
    <location>
        <begin position="1469"/>
        <end position="1479"/>
    </location>
</feature>
<dbReference type="GO" id="GO:0005509">
    <property type="term" value="F:calcium ion binding"/>
    <property type="evidence" value="ECO:0007669"/>
    <property type="project" value="InterPro"/>
</dbReference>
<feature type="compositionally biased region" description="Low complexity" evidence="6">
    <location>
        <begin position="1175"/>
        <end position="1203"/>
    </location>
</feature>
<feature type="transmembrane region" description="Helical" evidence="7">
    <location>
        <begin position="325"/>
        <end position="346"/>
    </location>
</feature>
<feature type="transmembrane region" description="Helical" evidence="7">
    <location>
        <begin position="1752"/>
        <end position="1771"/>
    </location>
</feature>
<dbReference type="PROSITE" id="PS00018">
    <property type="entry name" value="EF_HAND_1"/>
    <property type="match status" value="1"/>
</dbReference>
<evidence type="ECO:0000256" key="2">
    <source>
        <dbReference type="ARBA" id="ARBA00022692"/>
    </source>
</evidence>
<dbReference type="Proteomes" id="UP000751190">
    <property type="component" value="Unassembled WGS sequence"/>
</dbReference>
<feature type="domain" description="EF-hand" evidence="8">
    <location>
        <begin position="1553"/>
        <end position="1588"/>
    </location>
</feature>
<feature type="compositionally biased region" description="Basic and acidic residues" evidence="6">
    <location>
        <begin position="815"/>
        <end position="841"/>
    </location>
</feature>
<name>A0A8J5Y1B7_DIALT</name>
<feature type="transmembrane region" description="Helical" evidence="7">
    <location>
        <begin position="2221"/>
        <end position="2243"/>
    </location>
</feature>
<feature type="region of interest" description="Disordered" evidence="6">
    <location>
        <begin position="1065"/>
        <end position="1149"/>
    </location>
</feature>
<dbReference type="InterPro" id="IPR011992">
    <property type="entry name" value="EF-hand-dom_pair"/>
</dbReference>
<keyword evidence="10" id="KW-1185">Reference proteome</keyword>
<evidence type="ECO:0000256" key="5">
    <source>
        <dbReference type="ARBA" id="ARBA00023136"/>
    </source>
</evidence>
<keyword evidence="2 7" id="KW-0812">Transmembrane</keyword>
<feature type="transmembrane region" description="Helical" evidence="7">
    <location>
        <begin position="83"/>
        <end position="105"/>
    </location>
</feature>